<comment type="caution">
    <text evidence="6">The sequence shown here is derived from an EMBL/GenBank/DDBJ whole genome shotgun (WGS) entry which is preliminary data.</text>
</comment>
<dbReference type="Pfam" id="PF00440">
    <property type="entry name" value="TetR_N"/>
    <property type="match status" value="1"/>
</dbReference>
<dbReference type="Gene3D" id="1.10.10.60">
    <property type="entry name" value="Homeodomain-like"/>
    <property type="match status" value="1"/>
</dbReference>
<dbReference type="PANTHER" id="PTHR47506">
    <property type="entry name" value="TRANSCRIPTIONAL REGULATORY PROTEIN"/>
    <property type="match status" value="1"/>
</dbReference>
<protein>
    <recommendedName>
        <fullName evidence="5">HTH tetR-type domain-containing protein</fullName>
    </recommendedName>
</protein>
<dbReference type="PANTHER" id="PTHR47506:SF7">
    <property type="entry name" value="TRANSCRIPTIONAL REGULATORY PROTEIN"/>
    <property type="match status" value="1"/>
</dbReference>
<dbReference type="OrthoDB" id="5242390at2"/>
<dbReference type="InterPro" id="IPR009057">
    <property type="entry name" value="Homeodomain-like_sf"/>
</dbReference>
<dbReference type="GO" id="GO:0003677">
    <property type="term" value="F:DNA binding"/>
    <property type="evidence" value="ECO:0007669"/>
    <property type="project" value="UniProtKB-UniRule"/>
</dbReference>
<name>A0A3E0VKX3_9MICO</name>
<gene>
    <name evidence="6" type="ORF">B7R54_14580</name>
</gene>
<dbReference type="SUPFAM" id="SSF46689">
    <property type="entry name" value="Homeodomain-like"/>
    <property type="match status" value="1"/>
</dbReference>
<dbReference type="Gene3D" id="1.10.357.10">
    <property type="entry name" value="Tetracycline Repressor, domain 2"/>
    <property type="match status" value="1"/>
</dbReference>
<evidence type="ECO:0000256" key="1">
    <source>
        <dbReference type="ARBA" id="ARBA00023015"/>
    </source>
</evidence>
<evidence type="ECO:0000256" key="2">
    <source>
        <dbReference type="ARBA" id="ARBA00023125"/>
    </source>
</evidence>
<dbReference type="PROSITE" id="PS50977">
    <property type="entry name" value="HTH_TETR_2"/>
    <property type="match status" value="1"/>
</dbReference>
<feature type="DNA-binding region" description="H-T-H motif" evidence="4">
    <location>
        <begin position="33"/>
        <end position="52"/>
    </location>
</feature>
<dbReference type="RefSeq" id="WP_116415681.1">
    <property type="nucleotide sequence ID" value="NZ_NBWZ01000001.1"/>
</dbReference>
<dbReference type="AlphaFoldDB" id="A0A3E0VKX3"/>
<reference evidence="6 7" key="1">
    <citation type="submission" date="2017-04" db="EMBL/GenBank/DDBJ databases">
        <title>Comparative genome analysis of Subtercola boreus.</title>
        <authorList>
            <person name="Cho Y.-J."/>
            <person name="Cho A."/>
            <person name="Kim O.-S."/>
            <person name="Lee J.-I."/>
        </authorList>
    </citation>
    <scope>NUCLEOTIDE SEQUENCE [LARGE SCALE GENOMIC DNA]</scope>
    <source>
        <strain evidence="6 7">K300</strain>
    </source>
</reference>
<evidence type="ECO:0000313" key="6">
    <source>
        <dbReference type="EMBL" id="RFA10299.1"/>
    </source>
</evidence>
<dbReference type="Proteomes" id="UP000256486">
    <property type="component" value="Unassembled WGS sequence"/>
</dbReference>
<keyword evidence="1" id="KW-0805">Transcription regulation</keyword>
<evidence type="ECO:0000256" key="4">
    <source>
        <dbReference type="PROSITE-ProRule" id="PRU00335"/>
    </source>
</evidence>
<evidence type="ECO:0000259" key="5">
    <source>
        <dbReference type="PROSITE" id="PS50977"/>
    </source>
</evidence>
<evidence type="ECO:0000256" key="3">
    <source>
        <dbReference type="ARBA" id="ARBA00023163"/>
    </source>
</evidence>
<organism evidence="6 7">
    <name type="scientific">Subtercola boreus</name>
    <dbReference type="NCBI Taxonomy" id="120213"/>
    <lineage>
        <taxon>Bacteria</taxon>
        <taxon>Bacillati</taxon>
        <taxon>Actinomycetota</taxon>
        <taxon>Actinomycetes</taxon>
        <taxon>Micrococcales</taxon>
        <taxon>Microbacteriaceae</taxon>
        <taxon>Subtercola</taxon>
    </lineage>
</organism>
<dbReference type="InterPro" id="IPR036271">
    <property type="entry name" value="Tet_transcr_reg_TetR-rel_C_sf"/>
</dbReference>
<dbReference type="EMBL" id="NBWZ01000001">
    <property type="protein sequence ID" value="RFA10299.1"/>
    <property type="molecule type" value="Genomic_DNA"/>
</dbReference>
<feature type="domain" description="HTH tetR-type" evidence="5">
    <location>
        <begin position="10"/>
        <end position="70"/>
    </location>
</feature>
<keyword evidence="2 4" id="KW-0238">DNA-binding</keyword>
<proteinExistence type="predicted"/>
<dbReference type="InterPro" id="IPR023772">
    <property type="entry name" value="DNA-bd_HTH_TetR-type_CS"/>
</dbReference>
<keyword evidence="3" id="KW-0804">Transcription</keyword>
<sequence length="196" mass="20810">MGRVSKAEQERHREEILDAAARQVKELGLDGVTIPGVMSAVGLTRGGFYGHFSSKADLEARAVERAFDVQSRTFATVARHHPGDHDAALGEIVDFYLSDVHRRQLDRSCPIAALSADVAREPDDSPARTAYAAGLTENLSHLTGLAEPEGVVPSPSQRADTLVTMATAVGAIIIARAADGHPIADEILAAVKVALR</sequence>
<dbReference type="InterPro" id="IPR001647">
    <property type="entry name" value="HTH_TetR"/>
</dbReference>
<evidence type="ECO:0000313" key="7">
    <source>
        <dbReference type="Proteomes" id="UP000256486"/>
    </source>
</evidence>
<accession>A0A3E0VKX3</accession>
<dbReference type="PROSITE" id="PS01081">
    <property type="entry name" value="HTH_TETR_1"/>
    <property type="match status" value="1"/>
</dbReference>
<dbReference type="SUPFAM" id="SSF48498">
    <property type="entry name" value="Tetracyclin repressor-like, C-terminal domain"/>
    <property type="match status" value="1"/>
</dbReference>
<dbReference type="PRINTS" id="PR00455">
    <property type="entry name" value="HTHTETR"/>
</dbReference>
<keyword evidence="7" id="KW-1185">Reference proteome</keyword>